<protein>
    <recommendedName>
        <fullName evidence="2">USP domain-containing protein</fullName>
    </recommendedName>
</protein>
<dbReference type="GeneID" id="27338397"/>
<dbReference type="GO" id="GO:0004843">
    <property type="term" value="F:cysteine-type deubiquitinase activity"/>
    <property type="evidence" value="ECO:0007669"/>
    <property type="project" value="InterPro"/>
</dbReference>
<dbReference type="GO" id="GO:0016579">
    <property type="term" value="P:protein deubiquitination"/>
    <property type="evidence" value="ECO:0007669"/>
    <property type="project" value="InterPro"/>
</dbReference>
<dbReference type="Gene3D" id="3.90.70.10">
    <property type="entry name" value="Cysteine proteinases"/>
    <property type="match status" value="1"/>
</dbReference>
<name>A0A0D1ZBD7_9EURO</name>
<dbReference type="PROSITE" id="PS00973">
    <property type="entry name" value="USP_2"/>
    <property type="match status" value="1"/>
</dbReference>
<evidence type="ECO:0000259" key="2">
    <source>
        <dbReference type="PROSITE" id="PS50235"/>
    </source>
</evidence>
<feature type="compositionally biased region" description="Basic and acidic residues" evidence="1">
    <location>
        <begin position="830"/>
        <end position="843"/>
    </location>
</feature>
<sequence length="851" mass="94343">MARSTRATSKEPVRKQPVRKQPRRGRSADPEPTPAPAADGPAQNGKGKKGRGRPSLGPIVEEPASPGADPDENDDNNDNNDEEAAEQQVNLEELSPTLSTGPEFNAVDRPDPEAIRAAGEIVYLPEPRGFFNRKNEVCYRNSAIVMLLSSSKLMSWIEHRYIPNLHAGGVVVDSVIAKAVSKSGKKPKGVLYTDCWCELNILHGLWCDDDVSQKTLDDAMNAFWRWLKKEDKKAPNPWGDNFDGQQDAMDFVTWLFSLATAQLEHFAEVQENKKTQPALDSVQLSLLRSVRIDELVSIEQTNRSLCVVCGGLRGDETERSKFRFERPESTLDWKLSLSKSPEDRQPAAKSARPRSIEEIIEGEMKSLAHGSRCSTCYSEWEVMKDNAREEARKKGGNAAVDKVMKKILGDLETVLERKTTQWKRLRILPEVLIVQLKRFKVEQRVTRKGIEVSTLKDNTPVRINEYLDLGPWVEYRGKEEVAAAGSTRYRLTGIINHFGDLVGGHYVAEVRIDDTWYEANDMNVKTGPGLQSLLKDKGWTPYVLLYEKCPVEDEDVVDNVVAGEEDETDVAAIANVHAKVTATADGDDDGGDDDDTDHDDDKGNRNTKNAKGKGKGKGKDTEKRNKNTPDGSPSAGVAASPPRSSPRSRLLPTVQGFDKERKFDIQIAKDAVQKGQMSLKVRATINGCVVHFPIYVLSGCGTQQGGTGRQTAEIDMILRDHDDAEAQITARTILTLVPTSPKKRKREGSDETPETSPGKKPKRDNGEAAKTSIINRRGKGNNWSGDKKKKKTPPRSSPRTRPPTRAVSEPPSVHAWKTKPYDGPGLDYEETPRDVRGKSKDSDLDSLFNSP</sequence>
<dbReference type="RefSeq" id="XP_016230568.1">
    <property type="nucleotide sequence ID" value="XM_016385624.1"/>
</dbReference>
<evidence type="ECO:0000313" key="3">
    <source>
        <dbReference type="EMBL" id="KIW10352.1"/>
    </source>
</evidence>
<feature type="compositionally biased region" description="Basic and acidic residues" evidence="1">
    <location>
        <begin position="617"/>
        <end position="627"/>
    </location>
</feature>
<evidence type="ECO:0000256" key="1">
    <source>
        <dbReference type="SAM" id="MobiDB-lite"/>
    </source>
</evidence>
<gene>
    <name evidence="3" type="ORF">PV08_11314</name>
</gene>
<evidence type="ECO:0000313" key="4">
    <source>
        <dbReference type="Proteomes" id="UP000053328"/>
    </source>
</evidence>
<dbReference type="InterPro" id="IPR001394">
    <property type="entry name" value="Peptidase_C19_UCH"/>
</dbReference>
<dbReference type="CDD" id="cd02257">
    <property type="entry name" value="Peptidase_C19"/>
    <property type="match status" value="1"/>
</dbReference>
<feature type="compositionally biased region" description="Basic residues" evidence="1">
    <location>
        <begin position="16"/>
        <end position="25"/>
    </location>
</feature>
<feature type="compositionally biased region" description="Low complexity" evidence="1">
    <location>
        <begin position="629"/>
        <end position="652"/>
    </location>
</feature>
<dbReference type="Pfam" id="PF00443">
    <property type="entry name" value="UCH"/>
    <property type="match status" value="1"/>
</dbReference>
<feature type="domain" description="USP" evidence="2">
    <location>
        <begin position="128"/>
        <end position="549"/>
    </location>
</feature>
<dbReference type="InterPro" id="IPR050164">
    <property type="entry name" value="Peptidase_C19"/>
</dbReference>
<dbReference type="InterPro" id="IPR028889">
    <property type="entry name" value="USP"/>
</dbReference>
<organism evidence="3 4">
    <name type="scientific">Exophiala spinifera</name>
    <dbReference type="NCBI Taxonomy" id="91928"/>
    <lineage>
        <taxon>Eukaryota</taxon>
        <taxon>Fungi</taxon>
        <taxon>Dikarya</taxon>
        <taxon>Ascomycota</taxon>
        <taxon>Pezizomycotina</taxon>
        <taxon>Eurotiomycetes</taxon>
        <taxon>Chaetothyriomycetidae</taxon>
        <taxon>Chaetothyriales</taxon>
        <taxon>Herpotrichiellaceae</taxon>
        <taxon>Exophiala</taxon>
    </lineage>
</organism>
<dbReference type="AlphaFoldDB" id="A0A0D1ZBD7"/>
<dbReference type="SUPFAM" id="SSF54001">
    <property type="entry name" value="Cysteine proteinases"/>
    <property type="match status" value="1"/>
</dbReference>
<dbReference type="PANTHER" id="PTHR24006">
    <property type="entry name" value="UBIQUITIN CARBOXYL-TERMINAL HYDROLASE"/>
    <property type="match status" value="1"/>
</dbReference>
<reference evidence="3 4" key="1">
    <citation type="submission" date="2015-01" db="EMBL/GenBank/DDBJ databases">
        <title>The Genome Sequence of Exophiala spinifera CBS89968.</title>
        <authorList>
            <consortium name="The Broad Institute Genomics Platform"/>
            <person name="Cuomo C."/>
            <person name="de Hoog S."/>
            <person name="Gorbushina A."/>
            <person name="Stielow B."/>
            <person name="Teixiera M."/>
            <person name="Abouelleil A."/>
            <person name="Chapman S.B."/>
            <person name="Priest M."/>
            <person name="Young S.K."/>
            <person name="Wortman J."/>
            <person name="Nusbaum C."/>
            <person name="Birren B."/>
        </authorList>
    </citation>
    <scope>NUCLEOTIDE SEQUENCE [LARGE SCALE GENOMIC DNA]</scope>
    <source>
        <strain evidence="3 4">CBS 89968</strain>
    </source>
</reference>
<dbReference type="EMBL" id="KN847500">
    <property type="protein sequence ID" value="KIW10352.1"/>
    <property type="molecule type" value="Genomic_DNA"/>
</dbReference>
<dbReference type="STRING" id="91928.A0A0D1ZBD7"/>
<feature type="compositionally biased region" description="Acidic residues" evidence="1">
    <location>
        <begin position="69"/>
        <end position="85"/>
    </location>
</feature>
<feature type="region of interest" description="Disordered" evidence="1">
    <location>
        <begin position="582"/>
        <end position="656"/>
    </location>
</feature>
<dbReference type="Proteomes" id="UP000053328">
    <property type="component" value="Unassembled WGS sequence"/>
</dbReference>
<proteinExistence type="predicted"/>
<feature type="region of interest" description="Disordered" evidence="1">
    <location>
        <begin position="733"/>
        <end position="851"/>
    </location>
</feature>
<keyword evidence="4" id="KW-1185">Reference proteome</keyword>
<dbReference type="GO" id="GO:0005829">
    <property type="term" value="C:cytosol"/>
    <property type="evidence" value="ECO:0007669"/>
    <property type="project" value="TreeGrafter"/>
</dbReference>
<feature type="compositionally biased region" description="Acidic residues" evidence="1">
    <location>
        <begin position="585"/>
        <end position="598"/>
    </location>
</feature>
<dbReference type="HOGENOM" id="CLU_347493_0_0_1"/>
<dbReference type="InterPro" id="IPR018200">
    <property type="entry name" value="USP_CS"/>
</dbReference>
<accession>A0A0D1ZBD7</accession>
<feature type="region of interest" description="Disordered" evidence="1">
    <location>
        <begin position="335"/>
        <end position="354"/>
    </location>
</feature>
<dbReference type="GO" id="GO:0005634">
    <property type="term" value="C:nucleus"/>
    <property type="evidence" value="ECO:0007669"/>
    <property type="project" value="TreeGrafter"/>
</dbReference>
<dbReference type="PROSITE" id="PS50235">
    <property type="entry name" value="USP_3"/>
    <property type="match status" value="1"/>
</dbReference>
<feature type="region of interest" description="Disordered" evidence="1">
    <location>
        <begin position="1"/>
        <end position="88"/>
    </location>
</feature>
<dbReference type="InterPro" id="IPR038765">
    <property type="entry name" value="Papain-like_cys_pep_sf"/>
</dbReference>
<dbReference type="VEuPathDB" id="FungiDB:PV08_11314"/>
<dbReference type="OrthoDB" id="289038at2759"/>